<gene>
    <name evidence="2" type="ORF">H634G_11489</name>
</gene>
<dbReference type="Proteomes" id="UP000054544">
    <property type="component" value="Unassembled WGS sequence"/>
</dbReference>
<evidence type="ECO:0000313" key="3">
    <source>
        <dbReference type="Proteomes" id="UP000054544"/>
    </source>
</evidence>
<evidence type="ECO:0000313" key="2">
    <source>
        <dbReference type="EMBL" id="KJK73346.1"/>
    </source>
</evidence>
<feature type="non-terminal residue" evidence="2">
    <location>
        <position position="50"/>
    </location>
</feature>
<keyword evidence="3" id="KW-1185">Reference proteome</keyword>
<organism evidence="2 3">
    <name type="scientific">Metarhizium anisopliae BRIP 53293</name>
    <dbReference type="NCBI Taxonomy" id="1291518"/>
    <lineage>
        <taxon>Eukaryota</taxon>
        <taxon>Fungi</taxon>
        <taxon>Dikarya</taxon>
        <taxon>Ascomycota</taxon>
        <taxon>Pezizomycotina</taxon>
        <taxon>Sordariomycetes</taxon>
        <taxon>Hypocreomycetidae</taxon>
        <taxon>Hypocreales</taxon>
        <taxon>Clavicipitaceae</taxon>
        <taxon>Metarhizium</taxon>
    </lineage>
</organism>
<protein>
    <submittedName>
        <fullName evidence="2">Uncharacterized protein</fullName>
    </submittedName>
</protein>
<proteinExistence type="predicted"/>
<dbReference type="EMBL" id="KE384930">
    <property type="protein sequence ID" value="KJK73346.1"/>
    <property type="molecule type" value="Genomic_DNA"/>
</dbReference>
<feature type="region of interest" description="Disordered" evidence="1">
    <location>
        <begin position="30"/>
        <end position="50"/>
    </location>
</feature>
<dbReference type="AlphaFoldDB" id="A0A0D9NHD6"/>
<reference evidence="3" key="1">
    <citation type="journal article" date="2014" name="BMC Genomics">
        <title>The genome sequence of the biocontrol fungus Metarhizium anisopliae and comparative genomics of Metarhizium species.</title>
        <authorList>
            <person name="Pattemore J.A."/>
            <person name="Hane J.K."/>
            <person name="Williams A.H."/>
            <person name="Wilson B.A."/>
            <person name="Stodart B.J."/>
            <person name="Ash G.J."/>
        </authorList>
    </citation>
    <scope>NUCLEOTIDE SEQUENCE [LARGE SCALE GENOMIC DNA]</scope>
    <source>
        <strain evidence="3">BRIP 53293</strain>
    </source>
</reference>
<evidence type="ECO:0000256" key="1">
    <source>
        <dbReference type="SAM" id="MobiDB-lite"/>
    </source>
</evidence>
<sequence length="50" mass="5988">MVDKAREWHKWQCGTPAAYKRTQRALDILERKDPRGTTESTYHNEQKLDK</sequence>
<accession>A0A0D9NHD6</accession>
<name>A0A0D9NHD6_METAN</name>